<keyword evidence="4" id="KW-0723">Serine/threonine-protein kinase</keyword>
<gene>
    <name evidence="16" type="primary">BMPR2_2</name>
    <name evidence="16" type="ORF">EYF80_063520</name>
</gene>
<dbReference type="PANTHER" id="PTHR23255:SF100">
    <property type="entry name" value="RECEPTOR PROTEIN SERINE_THREONINE KINASE"/>
    <property type="match status" value="1"/>
</dbReference>
<evidence type="ECO:0000256" key="11">
    <source>
        <dbReference type="ARBA" id="ARBA00022989"/>
    </source>
</evidence>
<proteinExistence type="inferred from homology"/>
<dbReference type="Proteomes" id="UP000314294">
    <property type="component" value="Unassembled WGS sequence"/>
</dbReference>
<dbReference type="GO" id="GO:0030509">
    <property type="term" value="P:BMP signaling pathway"/>
    <property type="evidence" value="ECO:0007669"/>
    <property type="project" value="TreeGrafter"/>
</dbReference>
<evidence type="ECO:0000256" key="1">
    <source>
        <dbReference type="ARBA" id="ARBA00004479"/>
    </source>
</evidence>
<evidence type="ECO:0000256" key="8">
    <source>
        <dbReference type="ARBA" id="ARBA00022741"/>
    </source>
</evidence>
<keyword evidence="8 14" id="KW-0547">Nucleotide-binding</keyword>
<evidence type="ECO:0000256" key="4">
    <source>
        <dbReference type="ARBA" id="ARBA00022527"/>
    </source>
</evidence>
<dbReference type="Gene3D" id="3.30.200.20">
    <property type="entry name" value="Phosphorylase Kinase, domain 1"/>
    <property type="match status" value="1"/>
</dbReference>
<dbReference type="PROSITE" id="PS00107">
    <property type="entry name" value="PROTEIN_KINASE_ATP"/>
    <property type="match status" value="1"/>
</dbReference>
<evidence type="ECO:0000256" key="5">
    <source>
        <dbReference type="ARBA" id="ARBA00022679"/>
    </source>
</evidence>
<evidence type="ECO:0000259" key="15">
    <source>
        <dbReference type="PROSITE" id="PS50011"/>
    </source>
</evidence>
<feature type="domain" description="Protein kinase" evidence="15">
    <location>
        <begin position="14"/>
        <end position="112"/>
    </location>
</feature>
<dbReference type="EC" id="2.7.11.30" evidence="3"/>
<evidence type="ECO:0000313" key="16">
    <source>
        <dbReference type="EMBL" id="TNN26343.1"/>
    </source>
</evidence>
<protein>
    <recommendedName>
        <fullName evidence="3">receptor protein serine/threonine kinase</fullName>
        <ecNumber evidence="3">2.7.11.30</ecNumber>
    </recommendedName>
</protein>
<keyword evidence="9" id="KW-0418">Kinase</keyword>
<dbReference type="Pfam" id="PF07714">
    <property type="entry name" value="PK_Tyr_Ser-Thr"/>
    <property type="match status" value="1"/>
</dbReference>
<dbReference type="InterPro" id="IPR001245">
    <property type="entry name" value="Ser-Thr/Tyr_kinase_cat_dom"/>
</dbReference>
<evidence type="ECO:0000256" key="2">
    <source>
        <dbReference type="ARBA" id="ARBA00009605"/>
    </source>
</evidence>
<dbReference type="OrthoDB" id="669224at2759"/>
<keyword evidence="7" id="KW-0732">Signal</keyword>
<dbReference type="InterPro" id="IPR017441">
    <property type="entry name" value="Protein_kinase_ATP_BS"/>
</dbReference>
<comment type="caution">
    <text evidence="16">The sequence shown here is derived from an EMBL/GenBank/DDBJ whole genome shotgun (WGS) entry which is preliminary data.</text>
</comment>
<keyword evidence="13 16" id="KW-0675">Receptor</keyword>
<sequence length="112" mass="12917">METANTDTVDLDHLKLLELIGRGRYGTVFRGRLNDRCVAVKLFSAADRLNFSSERSIYSLLLQHDNIARFLSADERTAADGRPEYLILMEYYPLEYLILMEYYPLVRSTSSS</sequence>
<name>A0A4Z2EC96_9TELE</name>
<dbReference type="InterPro" id="IPR000719">
    <property type="entry name" value="Prot_kinase_dom"/>
</dbReference>
<keyword evidence="10 14" id="KW-0067">ATP-binding</keyword>
<dbReference type="InterPro" id="IPR000333">
    <property type="entry name" value="TGFB_receptor"/>
</dbReference>
<dbReference type="PANTHER" id="PTHR23255">
    <property type="entry name" value="TRANSFORMING GROWTH FACTOR-BETA RECEPTOR TYPE I AND II"/>
    <property type="match status" value="1"/>
</dbReference>
<evidence type="ECO:0000256" key="13">
    <source>
        <dbReference type="ARBA" id="ARBA00023170"/>
    </source>
</evidence>
<dbReference type="InterPro" id="IPR011009">
    <property type="entry name" value="Kinase-like_dom_sf"/>
</dbReference>
<evidence type="ECO:0000256" key="12">
    <source>
        <dbReference type="ARBA" id="ARBA00023136"/>
    </source>
</evidence>
<evidence type="ECO:0000256" key="10">
    <source>
        <dbReference type="ARBA" id="ARBA00022840"/>
    </source>
</evidence>
<feature type="binding site" evidence="14">
    <location>
        <position position="41"/>
    </location>
    <ligand>
        <name>ATP</name>
        <dbReference type="ChEBI" id="CHEBI:30616"/>
    </ligand>
</feature>
<evidence type="ECO:0000256" key="6">
    <source>
        <dbReference type="ARBA" id="ARBA00022692"/>
    </source>
</evidence>
<keyword evidence="17" id="KW-1185">Reference proteome</keyword>
<dbReference type="SUPFAM" id="SSF56112">
    <property type="entry name" value="Protein kinase-like (PK-like)"/>
    <property type="match status" value="1"/>
</dbReference>
<accession>A0A4Z2EC96</accession>
<keyword evidence="12" id="KW-0472">Membrane</keyword>
<dbReference type="GO" id="GO:0005886">
    <property type="term" value="C:plasma membrane"/>
    <property type="evidence" value="ECO:0007669"/>
    <property type="project" value="TreeGrafter"/>
</dbReference>
<keyword evidence="11" id="KW-1133">Transmembrane helix</keyword>
<comment type="similarity">
    <text evidence="2">Belongs to the protein kinase superfamily. TKL Ser/Thr protein kinase family. TGFB receptor subfamily.</text>
</comment>
<organism evidence="16 17">
    <name type="scientific">Liparis tanakae</name>
    <name type="common">Tanaka's snailfish</name>
    <dbReference type="NCBI Taxonomy" id="230148"/>
    <lineage>
        <taxon>Eukaryota</taxon>
        <taxon>Metazoa</taxon>
        <taxon>Chordata</taxon>
        <taxon>Craniata</taxon>
        <taxon>Vertebrata</taxon>
        <taxon>Euteleostomi</taxon>
        <taxon>Actinopterygii</taxon>
        <taxon>Neopterygii</taxon>
        <taxon>Teleostei</taxon>
        <taxon>Neoteleostei</taxon>
        <taxon>Acanthomorphata</taxon>
        <taxon>Eupercaria</taxon>
        <taxon>Perciformes</taxon>
        <taxon>Cottioidei</taxon>
        <taxon>Cottales</taxon>
        <taxon>Liparidae</taxon>
        <taxon>Liparis</taxon>
    </lineage>
</organism>
<evidence type="ECO:0000256" key="14">
    <source>
        <dbReference type="PROSITE-ProRule" id="PRU10141"/>
    </source>
</evidence>
<evidence type="ECO:0000256" key="9">
    <source>
        <dbReference type="ARBA" id="ARBA00022777"/>
    </source>
</evidence>
<evidence type="ECO:0000256" key="7">
    <source>
        <dbReference type="ARBA" id="ARBA00022729"/>
    </source>
</evidence>
<keyword evidence="6" id="KW-0812">Transmembrane</keyword>
<dbReference type="GO" id="GO:0005524">
    <property type="term" value="F:ATP binding"/>
    <property type="evidence" value="ECO:0007669"/>
    <property type="project" value="UniProtKB-UniRule"/>
</dbReference>
<dbReference type="AlphaFoldDB" id="A0A4Z2EC96"/>
<dbReference type="GO" id="GO:0043235">
    <property type="term" value="C:receptor complex"/>
    <property type="evidence" value="ECO:0007669"/>
    <property type="project" value="TreeGrafter"/>
</dbReference>
<evidence type="ECO:0000313" key="17">
    <source>
        <dbReference type="Proteomes" id="UP000314294"/>
    </source>
</evidence>
<dbReference type="GO" id="GO:0005024">
    <property type="term" value="F:transforming growth factor beta receptor activity"/>
    <property type="evidence" value="ECO:0007669"/>
    <property type="project" value="TreeGrafter"/>
</dbReference>
<reference evidence="16 17" key="1">
    <citation type="submission" date="2019-03" db="EMBL/GenBank/DDBJ databases">
        <title>First draft genome of Liparis tanakae, snailfish: a comprehensive survey of snailfish specific genes.</title>
        <authorList>
            <person name="Kim W."/>
            <person name="Song I."/>
            <person name="Jeong J.-H."/>
            <person name="Kim D."/>
            <person name="Kim S."/>
            <person name="Ryu S."/>
            <person name="Song J.Y."/>
            <person name="Lee S.K."/>
        </authorList>
    </citation>
    <scope>NUCLEOTIDE SEQUENCE [LARGE SCALE GENOMIC DNA]</scope>
    <source>
        <tissue evidence="16">Muscle</tissue>
    </source>
</reference>
<dbReference type="EMBL" id="SRLO01010433">
    <property type="protein sequence ID" value="TNN26343.1"/>
    <property type="molecule type" value="Genomic_DNA"/>
</dbReference>
<dbReference type="PROSITE" id="PS50011">
    <property type="entry name" value="PROTEIN_KINASE_DOM"/>
    <property type="match status" value="1"/>
</dbReference>
<keyword evidence="5" id="KW-0808">Transferase</keyword>
<evidence type="ECO:0000256" key="3">
    <source>
        <dbReference type="ARBA" id="ARBA00012401"/>
    </source>
</evidence>
<comment type="subcellular location">
    <subcellularLocation>
        <location evidence="1">Membrane</location>
        <topology evidence="1">Single-pass type I membrane protein</topology>
    </subcellularLocation>
</comment>